<dbReference type="GO" id="GO:0016787">
    <property type="term" value="F:hydrolase activity"/>
    <property type="evidence" value="ECO:0007669"/>
    <property type="project" value="UniProtKB-KW"/>
</dbReference>
<dbReference type="InterPro" id="IPR029058">
    <property type="entry name" value="AB_hydrolase_fold"/>
</dbReference>
<dbReference type="GO" id="GO:0006629">
    <property type="term" value="P:lipid metabolic process"/>
    <property type="evidence" value="ECO:0007669"/>
    <property type="project" value="InterPro"/>
</dbReference>
<evidence type="ECO:0000313" key="7">
    <source>
        <dbReference type="Proteomes" id="UP000076722"/>
    </source>
</evidence>
<dbReference type="STRING" id="1314777.A0A164SJ16"/>
<dbReference type="OrthoDB" id="426718at2759"/>
<reference evidence="6 7" key="1">
    <citation type="journal article" date="2016" name="Mol. Biol. Evol.">
        <title>Comparative Genomics of Early-Diverging Mushroom-Forming Fungi Provides Insights into the Origins of Lignocellulose Decay Capabilities.</title>
        <authorList>
            <person name="Nagy L.G."/>
            <person name="Riley R."/>
            <person name="Tritt A."/>
            <person name="Adam C."/>
            <person name="Daum C."/>
            <person name="Floudas D."/>
            <person name="Sun H."/>
            <person name="Yadav J.S."/>
            <person name="Pangilinan J."/>
            <person name="Larsson K.H."/>
            <person name="Matsuura K."/>
            <person name="Barry K."/>
            <person name="Labutti K."/>
            <person name="Kuo R."/>
            <person name="Ohm R.A."/>
            <person name="Bhattacharya S.S."/>
            <person name="Shirouzu T."/>
            <person name="Yoshinaga Y."/>
            <person name="Martin F.M."/>
            <person name="Grigoriev I.V."/>
            <person name="Hibbett D.S."/>
        </authorList>
    </citation>
    <scope>NUCLEOTIDE SEQUENCE [LARGE SCALE GENOMIC DNA]</scope>
    <source>
        <strain evidence="6 7">HHB9708</strain>
    </source>
</reference>
<dbReference type="Gene3D" id="3.40.50.1820">
    <property type="entry name" value="alpha/beta hydrolase"/>
    <property type="match status" value="1"/>
</dbReference>
<evidence type="ECO:0000259" key="5">
    <source>
        <dbReference type="Pfam" id="PF01764"/>
    </source>
</evidence>
<protein>
    <submittedName>
        <fullName evidence="6">Alpha/beta-hydrolase</fullName>
    </submittedName>
</protein>
<keyword evidence="7" id="KW-1185">Reference proteome</keyword>
<proteinExistence type="inferred from homology"/>
<dbReference type="PANTHER" id="PTHR45856">
    <property type="entry name" value="ALPHA/BETA-HYDROLASES SUPERFAMILY PROTEIN"/>
    <property type="match status" value="1"/>
</dbReference>
<keyword evidence="1" id="KW-1015">Disulfide bond</keyword>
<evidence type="ECO:0000256" key="3">
    <source>
        <dbReference type="ARBA" id="ARBA00047591"/>
    </source>
</evidence>
<dbReference type="Proteomes" id="UP000076722">
    <property type="component" value="Unassembled WGS sequence"/>
</dbReference>
<evidence type="ECO:0000256" key="1">
    <source>
        <dbReference type="ARBA" id="ARBA00023157"/>
    </source>
</evidence>
<evidence type="ECO:0000313" key="6">
    <source>
        <dbReference type="EMBL" id="KZS91534.1"/>
    </source>
</evidence>
<accession>A0A164SJ16</accession>
<dbReference type="Pfam" id="PF01764">
    <property type="entry name" value="Lipase_3"/>
    <property type="match status" value="1"/>
</dbReference>
<feature type="domain" description="Fungal lipase-type" evidence="5">
    <location>
        <begin position="141"/>
        <end position="289"/>
    </location>
</feature>
<dbReference type="InterPro" id="IPR051218">
    <property type="entry name" value="Sec_MonoDiacylglyc_Lipase"/>
</dbReference>
<sequence length="392" mass="44074">MRLSLPRLIAKRSTESKKSLDVDDASLQLEQMYAAEKAVNFRWISRLLATKSSYVLSPKDVAPPCISHFLAQIIQFAQLAIGISSPDFLFRNLDLLSRPDFPLDKSLYDALGGSIFIESFIGDVAQLQGYTVYRPEQKQLVVAFSGTTTVRQALHDVNALRVHYSGSPPHCLVHSGFYSLYRGIKELAIRSLRNSVQKFHPETIVCTGHSMGGAIAYFLCLDLMRDTEELLGKDMNIIVAVFGCPRLGNPELASYWRSLAESYREKHGPRSLLEVSVKGYNDGVPALPPAFLGYVHVCTNPYFLCEGQIYCVPPSECEHTVFTVAKDENSNTGPSIFPRGGHNYYVQDLEKLGRSMEWIDVVSSGEEGWEERYKKKKAQWEKKWMNRGSRGT</sequence>
<comment type="similarity">
    <text evidence="2">Belongs to the AB hydrolase superfamily. Lipase family. Class 3 subfamily.</text>
</comment>
<keyword evidence="6" id="KW-0378">Hydrolase</keyword>
<dbReference type="InterPro" id="IPR002921">
    <property type="entry name" value="Fungal_lipase-type"/>
</dbReference>
<dbReference type="PANTHER" id="PTHR45856:SF11">
    <property type="entry name" value="FUNGAL LIPASE-LIKE DOMAIN-CONTAINING PROTEIN"/>
    <property type="match status" value="1"/>
</dbReference>
<organism evidence="6 7">
    <name type="scientific">Sistotremastrum niveocremeum HHB9708</name>
    <dbReference type="NCBI Taxonomy" id="1314777"/>
    <lineage>
        <taxon>Eukaryota</taxon>
        <taxon>Fungi</taxon>
        <taxon>Dikarya</taxon>
        <taxon>Basidiomycota</taxon>
        <taxon>Agaricomycotina</taxon>
        <taxon>Agaricomycetes</taxon>
        <taxon>Sistotremastrales</taxon>
        <taxon>Sistotremastraceae</taxon>
        <taxon>Sertulicium</taxon>
        <taxon>Sertulicium niveocremeum</taxon>
    </lineage>
</organism>
<comment type="catalytic activity">
    <reaction evidence="3">
        <text>a diacylglycerol + H2O = a monoacylglycerol + a fatty acid + H(+)</text>
        <dbReference type="Rhea" id="RHEA:32731"/>
        <dbReference type="ChEBI" id="CHEBI:15377"/>
        <dbReference type="ChEBI" id="CHEBI:15378"/>
        <dbReference type="ChEBI" id="CHEBI:17408"/>
        <dbReference type="ChEBI" id="CHEBI:18035"/>
        <dbReference type="ChEBI" id="CHEBI:28868"/>
    </reaction>
</comment>
<gene>
    <name evidence="6" type="ORF">SISNIDRAFT_456759</name>
</gene>
<dbReference type="EMBL" id="KV419415">
    <property type="protein sequence ID" value="KZS91534.1"/>
    <property type="molecule type" value="Genomic_DNA"/>
</dbReference>
<evidence type="ECO:0000256" key="2">
    <source>
        <dbReference type="ARBA" id="ARBA00043996"/>
    </source>
</evidence>
<dbReference type="CDD" id="cd00519">
    <property type="entry name" value="Lipase_3"/>
    <property type="match status" value="1"/>
</dbReference>
<dbReference type="AlphaFoldDB" id="A0A164SJ16"/>
<comment type="catalytic activity">
    <reaction evidence="4">
        <text>a monoacylglycerol + H2O = glycerol + a fatty acid + H(+)</text>
        <dbReference type="Rhea" id="RHEA:15245"/>
        <dbReference type="ChEBI" id="CHEBI:15377"/>
        <dbReference type="ChEBI" id="CHEBI:15378"/>
        <dbReference type="ChEBI" id="CHEBI:17408"/>
        <dbReference type="ChEBI" id="CHEBI:17754"/>
        <dbReference type="ChEBI" id="CHEBI:28868"/>
    </reaction>
</comment>
<name>A0A164SJ16_9AGAM</name>
<evidence type="ECO:0000256" key="4">
    <source>
        <dbReference type="ARBA" id="ARBA00048461"/>
    </source>
</evidence>
<dbReference type="SUPFAM" id="SSF53474">
    <property type="entry name" value="alpha/beta-Hydrolases"/>
    <property type="match status" value="1"/>
</dbReference>